<evidence type="ECO:0000313" key="5">
    <source>
        <dbReference type="Proteomes" id="UP001519295"/>
    </source>
</evidence>
<proteinExistence type="inferred from homology"/>
<dbReference type="PROSITE" id="PS00086">
    <property type="entry name" value="CYTOCHROME_P450"/>
    <property type="match status" value="1"/>
</dbReference>
<keyword evidence="2" id="KW-0560">Oxidoreductase</keyword>
<dbReference type="InterPro" id="IPR002397">
    <property type="entry name" value="Cyt_P450_B"/>
</dbReference>
<name>A0ABS4VY57_9PSEU</name>
<gene>
    <name evidence="4" type="ORF">JOF36_004583</name>
</gene>
<dbReference type="PANTHER" id="PTHR46696">
    <property type="entry name" value="P450, PUTATIVE (EUROFUNG)-RELATED"/>
    <property type="match status" value="1"/>
</dbReference>
<keyword evidence="2" id="KW-0479">Metal-binding</keyword>
<comment type="similarity">
    <text evidence="1 2">Belongs to the cytochrome P450 family.</text>
</comment>
<evidence type="ECO:0000313" key="4">
    <source>
        <dbReference type="EMBL" id="MBP2368887.1"/>
    </source>
</evidence>
<dbReference type="PRINTS" id="PR00359">
    <property type="entry name" value="BP450"/>
</dbReference>
<keyword evidence="2" id="KW-0503">Monooxygenase</keyword>
<feature type="compositionally biased region" description="Low complexity" evidence="3">
    <location>
        <begin position="1"/>
        <end position="13"/>
    </location>
</feature>
<protein>
    <submittedName>
        <fullName evidence="4">Cytochrome P450</fullName>
    </submittedName>
</protein>
<dbReference type="RefSeq" id="WP_210030605.1">
    <property type="nucleotide sequence ID" value="NZ_JAGINU010000001.1"/>
</dbReference>
<keyword evidence="2" id="KW-0408">Iron</keyword>
<comment type="caution">
    <text evidence="4">The sequence shown here is derived from an EMBL/GenBank/DDBJ whole genome shotgun (WGS) entry which is preliminary data.</text>
</comment>
<dbReference type="InterPro" id="IPR036396">
    <property type="entry name" value="Cyt_P450_sf"/>
</dbReference>
<dbReference type="Proteomes" id="UP001519295">
    <property type="component" value="Unassembled WGS sequence"/>
</dbReference>
<dbReference type="SUPFAM" id="SSF48264">
    <property type="entry name" value="Cytochrome P450"/>
    <property type="match status" value="1"/>
</dbReference>
<evidence type="ECO:0000256" key="1">
    <source>
        <dbReference type="ARBA" id="ARBA00010617"/>
    </source>
</evidence>
<dbReference type="CDD" id="cd11030">
    <property type="entry name" value="CYP105-like"/>
    <property type="match status" value="1"/>
</dbReference>
<keyword evidence="5" id="KW-1185">Reference proteome</keyword>
<dbReference type="EMBL" id="JAGINU010000001">
    <property type="protein sequence ID" value="MBP2368887.1"/>
    <property type="molecule type" value="Genomic_DNA"/>
</dbReference>
<dbReference type="PRINTS" id="PR00385">
    <property type="entry name" value="P450"/>
</dbReference>
<feature type="region of interest" description="Disordered" evidence="3">
    <location>
        <begin position="1"/>
        <end position="46"/>
    </location>
</feature>
<evidence type="ECO:0000256" key="3">
    <source>
        <dbReference type="SAM" id="MobiDB-lite"/>
    </source>
</evidence>
<dbReference type="InterPro" id="IPR017972">
    <property type="entry name" value="Cyt_P450_CS"/>
</dbReference>
<reference evidence="4 5" key="1">
    <citation type="submission" date="2021-03" db="EMBL/GenBank/DDBJ databases">
        <title>Sequencing the genomes of 1000 actinobacteria strains.</title>
        <authorList>
            <person name="Klenk H.-P."/>
        </authorList>
    </citation>
    <scope>NUCLEOTIDE SEQUENCE [LARGE SCALE GENOMIC DNA]</scope>
    <source>
        <strain evidence="4 5">DSM 45256</strain>
    </source>
</reference>
<organism evidence="4 5">
    <name type="scientific">Pseudonocardia parietis</name>
    <dbReference type="NCBI Taxonomy" id="570936"/>
    <lineage>
        <taxon>Bacteria</taxon>
        <taxon>Bacillati</taxon>
        <taxon>Actinomycetota</taxon>
        <taxon>Actinomycetes</taxon>
        <taxon>Pseudonocardiales</taxon>
        <taxon>Pseudonocardiaceae</taxon>
        <taxon>Pseudonocardia</taxon>
    </lineage>
</organism>
<dbReference type="Gene3D" id="1.10.630.10">
    <property type="entry name" value="Cytochrome P450"/>
    <property type="match status" value="1"/>
</dbReference>
<keyword evidence="2" id="KW-0349">Heme</keyword>
<dbReference type="Pfam" id="PF00067">
    <property type="entry name" value="p450"/>
    <property type="match status" value="1"/>
</dbReference>
<dbReference type="InterPro" id="IPR001128">
    <property type="entry name" value="Cyt_P450"/>
</dbReference>
<dbReference type="PANTHER" id="PTHR46696:SF1">
    <property type="entry name" value="CYTOCHROME P450 YJIB-RELATED"/>
    <property type="match status" value="1"/>
</dbReference>
<sequence length="426" mass="47252">MTETTSTRATESTESTEDSRFTEDTAGLPEYPSTRSKENPFAPPPAMRALHDAEKKILRVQTWDGPTWLATSHEAGRELLLSDKLSANIGTAGYPITSPAMKAHAPHMEPGLNNTDGAEHTRWRRMLTNSFTRKRMALLRPEIQRMTDDLIDDMLAGPNPTDLVESFALPVPSLLICALLGVPYEDHRFFQKHAAVVTSVTKTPEEGAATQKALWDYITGLIEQKMDDPQEDVLTDLGEKIREGVLAMDEAQRLGLMLLVAGHDTSANMITLGTAILLSNPDQLAELRERSDDERYVAGAVEELLRYLTIPHLLARRAVVEDVEVAGVTLRKGEGVITSLALANFDPTAFPDPETLDLTRQAAHHLAFGWGPHQCVGQQLARIELQVVYSTLFRRIPTLSLAADFTELRFKEDSQAYGIYELPVSW</sequence>
<accession>A0ABS4VY57</accession>
<evidence type="ECO:0000256" key="2">
    <source>
        <dbReference type="RuleBase" id="RU000461"/>
    </source>
</evidence>